<evidence type="ECO:0000313" key="2">
    <source>
        <dbReference type="EMBL" id="CEK53919.1"/>
    </source>
</evidence>
<feature type="compositionally biased region" description="Basic residues" evidence="1">
    <location>
        <begin position="1"/>
        <end position="17"/>
    </location>
</feature>
<name>A0A0B6YCN0_9EUPU</name>
<feature type="non-terminal residue" evidence="2">
    <location>
        <position position="83"/>
    </location>
</feature>
<protein>
    <submittedName>
        <fullName evidence="2">Uncharacterized protein</fullName>
    </submittedName>
</protein>
<feature type="non-terminal residue" evidence="2">
    <location>
        <position position="1"/>
    </location>
</feature>
<gene>
    <name evidence="2" type="primary">ORF21546</name>
</gene>
<sequence>ERQHKVGNPRNKNKNRTGQRLENGYRNLFPNFSYRDLNPPVFFTLGWSMGAAIEDFWWQGSHVCKKESEETFKNMGSKDKRMR</sequence>
<dbReference type="AlphaFoldDB" id="A0A0B6YCN0"/>
<evidence type="ECO:0000256" key="1">
    <source>
        <dbReference type="SAM" id="MobiDB-lite"/>
    </source>
</evidence>
<accession>A0A0B6YCN0</accession>
<dbReference type="EMBL" id="HACG01007054">
    <property type="protein sequence ID" value="CEK53919.1"/>
    <property type="molecule type" value="Transcribed_RNA"/>
</dbReference>
<proteinExistence type="predicted"/>
<organism evidence="2">
    <name type="scientific">Arion vulgaris</name>
    <dbReference type="NCBI Taxonomy" id="1028688"/>
    <lineage>
        <taxon>Eukaryota</taxon>
        <taxon>Metazoa</taxon>
        <taxon>Spiralia</taxon>
        <taxon>Lophotrochozoa</taxon>
        <taxon>Mollusca</taxon>
        <taxon>Gastropoda</taxon>
        <taxon>Heterobranchia</taxon>
        <taxon>Euthyneura</taxon>
        <taxon>Panpulmonata</taxon>
        <taxon>Eupulmonata</taxon>
        <taxon>Stylommatophora</taxon>
        <taxon>Helicina</taxon>
        <taxon>Arionoidea</taxon>
        <taxon>Arionidae</taxon>
        <taxon>Arion</taxon>
    </lineage>
</organism>
<feature type="region of interest" description="Disordered" evidence="1">
    <location>
        <begin position="1"/>
        <end position="22"/>
    </location>
</feature>
<reference evidence="2" key="1">
    <citation type="submission" date="2014-12" db="EMBL/GenBank/DDBJ databases">
        <title>Insight into the proteome of Arion vulgaris.</title>
        <authorList>
            <person name="Aradska J."/>
            <person name="Bulat T."/>
            <person name="Smidak R."/>
            <person name="Sarate P."/>
            <person name="Gangsoo J."/>
            <person name="Sialana F."/>
            <person name="Bilban M."/>
            <person name="Lubec G."/>
        </authorList>
    </citation>
    <scope>NUCLEOTIDE SEQUENCE</scope>
    <source>
        <tissue evidence="2">Skin</tissue>
    </source>
</reference>